<dbReference type="Pfam" id="PF00059">
    <property type="entry name" value="Lectin_C"/>
    <property type="match status" value="1"/>
</dbReference>
<reference evidence="6" key="1">
    <citation type="submission" date="2025-08" db="UniProtKB">
        <authorList>
            <consortium name="Ensembl"/>
        </authorList>
    </citation>
    <scope>IDENTIFICATION</scope>
</reference>
<proteinExistence type="predicted"/>
<evidence type="ECO:0000313" key="6">
    <source>
        <dbReference type="Ensembl" id="ENSMMMP00000024173.1"/>
    </source>
</evidence>
<dbReference type="AlphaFoldDB" id="A0A8C6A784"/>
<keyword evidence="4" id="KW-1133">Transmembrane helix</keyword>
<evidence type="ECO:0000256" key="4">
    <source>
        <dbReference type="SAM" id="Phobius"/>
    </source>
</evidence>
<keyword evidence="7" id="KW-1185">Reference proteome</keyword>
<dbReference type="PROSITE" id="PS00615">
    <property type="entry name" value="C_TYPE_LECTIN_1"/>
    <property type="match status" value="1"/>
</dbReference>
<dbReference type="SMART" id="SM00034">
    <property type="entry name" value="CLECT"/>
    <property type="match status" value="1"/>
</dbReference>
<dbReference type="SUPFAM" id="SSF56436">
    <property type="entry name" value="C-type lectin-like"/>
    <property type="match status" value="1"/>
</dbReference>
<dbReference type="Ensembl" id="ENSMMMT00000027365.1">
    <property type="protein sequence ID" value="ENSMMMP00000024173.1"/>
    <property type="gene ID" value="ENSMMMG00000021072.1"/>
</dbReference>
<dbReference type="Gene3D" id="3.10.100.10">
    <property type="entry name" value="Mannose-Binding Protein A, subunit A"/>
    <property type="match status" value="1"/>
</dbReference>
<dbReference type="InterPro" id="IPR016187">
    <property type="entry name" value="CTDL_fold"/>
</dbReference>
<evidence type="ECO:0000256" key="3">
    <source>
        <dbReference type="SAM" id="Coils"/>
    </source>
</evidence>
<dbReference type="CDD" id="cd03590">
    <property type="entry name" value="CLECT_DC-SIGN_like"/>
    <property type="match status" value="1"/>
</dbReference>
<keyword evidence="3" id="KW-0175">Coiled coil</keyword>
<keyword evidence="4" id="KW-0812">Transmembrane</keyword>
<dbReference type="InterPro" id="IPR001304">
    <property type="entry name" value="C-type_lectin-like"/>
</dbReference>
<protein>
    <submittedName>
        <fullName evidence="6">Fc epsilon receptor II</fullName>
    </submittedName>
</protein>
<evidence type="ECO:0000313" key="7">
    <source>
        <dbReference type="Proteomes" id="UP000694407"/>
    </source>
</evidence>
<dbReference type="InterPro" id="IPR018378">
    <property type="entry name" value="C-type_lectin_CS"/>
</dbReference>
<evidence type="ECO:0000256" key="1">
    <source>
        <dbReference type="ARBA" id="ARBA00022734"/>
    </source>
</evidence>
<dbReference type="InterPro" id="IPR016186">
    <property type="entry name" value="C-type_lectin-like/link_sf"/>
</dbReference>
<evidence type="ECO:0000259" key="5">
    <source>
        <dbReference type="PROSITE" id="PS50041"/>
    </source>
</evidence>
<dbReference type="InterPro" id="IPR050111">
    <property type="entry name" value="C-type_lectin/snaclec_domain"/>
</dbReference>
<feature type="domain" description="C-type lectin" evidence="5">
    <location>
        <begin position="149"/>
        <end position="256"/>
    </location>
</feature>
<accession>A0A8C6A784</accession>
<dbReference type="GO" id="GO:0030246">
    <property type="term" value="F:carbohydrate binding"/>
    <property type="evidence" value="ECO:0007669"/>
    <property type="project" value="UniProtKB-KW"/>
</dbReference>
<dbReference type="PROSITE" id="PS50041">
    <property type="entry name" value="C_TYPE_LECTIN_2"/>
    <property type="match status" value="1"/>
</dbReference>
<dbReference type="InterPro" id="IPR033989">
    <property type="entry name" value="CD209-like_CTLD"/>
</dbReference>
<evidence type="ECO:0000256" key="2">
    <source>
        <dbReference type="ARBA" id="ARBA00023157"/>
    </source>
</evidence>
<dbReference type="PANTHER" id="PTHR22803">
    <property type="entry name" value="MANNOSE, PHOSPHOLIPASE, LECTIN RECEPTOR RELATED"/>
    <property type="match status" value="1"/>
</dbReference>
<organism evidence="6 7">
    <name type="scientific">Marmota marmota marmota</name>
    <name type="common">Alpine marmot</name>
    <dbReference type="NCBI Taxonomy" id="9994"/>
    <lineage>
        <taxon>Eukaryota</taxon>
        <taxon>Metazoa</taxon>
        <taxon>Chordata</taxon>
        <taxon>Craniata</taxon>
        <taxon>Vertebrata</taxon>
        <taxon>Euteleostomi</taxon>
        <taxon>Mammalia</taxon>
        <taxon>Eutheria</taxon>
        <taxon>Euarchontoglires</taxon>
        <taxon>Glires</taxon>
        <taxon>Rodentia</taxon>
        <taxon>Sciuromorpha</taxon>
        <taxon>Sciuridae</taxon>
        <taxon>Xerinae</taxon>
        <taxon>Marmotini</taxon>
        <taxon>Marmota</taxon>
    </lineage>
</organism>
<keyword evidence="2" id="KW-1015">Disulfide bond</keyword>
<dbReference type="Proteomes" id="UP000694407">
    <property type="component" value="Unplaced"/>
</dbReference>
<sequence length="287" mass="32569">MTSPESQRFLEPPRRRCCRPRLPLVLLGMLTAVLWAGLLTLLLLWHWDTERNLRQLEDSAARNAAQLSQNVKRLQAQQTQLESQDSELSWNLDRLRADLSDSKSQSLNERRAASDSLQKLQEEVAKLWMEILVSKGSTCNTCPEGWLHFRQKCYYFGQGAKRWVQARFTCDDLEGRLVSIHSQEEQDFLTKRANKKGSWIGLRDLDLEGEFIWMDGSPLDYSNWNLGEPNNGDQGEDCVMMLGSGKWNDASCRSELDAWVCEQLATCGPPAPSASGDVLEPVPTEGH</sequence>
<keyword evidence="4" id="KW-0472">Membrane</keyword>
<dbReference type="GeneTree" id="ENSGT00940000162574"/>
<name>A0A8C6A784_MARMA</name>
<feature type="transmembrane region" description="Helical" evidence="4">
    <location>
        <begin position="24"/>
        <end position="47"/>
    </location>
</feature>
<keyword evidence="1" id="KW-0430">Lectin</keyword>
<reference evidence="6" key="2">
    <citation type="submission" date="2025-09" db="UniProtKB">
        <authorList>
            <consortium name="Ensembl"/>
        </authorList>
    </citation>
    <scope>IDENTIFICATION</scope>
</reference>
<feature type="coiled-coil region" evidence="3">
    <location>
        <begin position="57"/>
        <end position="123"/>
    </location>
</feature>
<gene>
    <name evidence="6" type="primary">FCER2</name>
</gene>